<reference evidence="3" key="1">
    <citation type="submission" date="2022-01" db="EMBL/GenBank/DDBJ databases">
        <title>Genome Sequence Resource for Two Populations of Ditylenchus destructor, the Migratory Endoparasitic Phytonematode.</title>
        <authorList>
            <person name="Zhang H."/>
            <person name="Lin R."/>
            <person name="Xie B."/>
        </authorList>
    </citation>
    <scope>NUCLEOTIDE SEQUENCE</scope>
    <source>
        <strain evidence="3">BazhouSP</strain>
    </source>
</reference>
<feature type="transmembrane region" description="Helical" evidence="1">
    <location>
        <begin position="49"/>
        <end position="72"/>
    </location>
</feature>
<name>A0AAD4MV36_9BILA</name>
<dbReference type="SUPFAM" id="SSF81321">
    <property type="entry name" value="Family A G protein-coupled receptor-like"/>
    <property type="match status" value="1"/>
</dbReference>
<feature type="transmembrane region" description="Helical" evidence="1">
    <location>
        <begin position="229"/>
        <end position="253"/>
    </location>
</feature>
<evidence type="ECO:0000313" key="3">
    <source>
        <dbReference type="EMBL" id="KAI1704815.1"/>
    </source>
</evidence>
<dbReference type="AlphaFoldDB" id="A0AAD4MV36"/>
<feature type="transmembrane region" description="Helical" evidence="1">
    <location>
        <begin position="199"/>
        <end position="223"/>
    </location>
</feature>
<keyword evidence="1" id="KW-0812">Transmembrane</keyword>
<protein>
    <submittedName>
        <fullName evidence="3">Serpentine type 7TM GPCR chemoreceptor srd domain-containing protein</fullName>
    </submittedName>
</protein>
<evidence type="ECO:0000256" key="2">
    <source>
        <dbReference type="SAM" id="SignalP"/>
    </source>
</evidence>
<evidence type="ECO:0000256" key="1">
    <source>
        <dbReference type="SAM" id="Phobius"/>
    </source>
</evidence>
<proteinExistence type="predicted"/>
<feature type="transmembrane region" description="Helical" evidence="1">
    <location>
        <begin position="148"/>
        <end position="169"/>
    </location>
</feature>
<sequence>MLIVDVFLDLCLSVTAFLCQPVSLTGDGYVAIISHGFFSGRSPSLDSSLVFALFLVLHMNIMWIPVQFVYRYRLLCKNNTKSMQANFTIAAVTIVYSIVAFLVIKYTCEVRDENQHIGQRVFEMNDWPALQDKRQLNAMVSHVTEFRLISWTILWSFTSSVSIVIVVWCEKMINKHFRQIGNPTHLTTQRMHKEFHRALLAMAICPLITTAVPTLYFCTIIVLQLCPGWLSVFMAIAASSISLFNPLTTIVCFRCYRSAAFKLVTFNLCGKKVQQIDTLASLPSRADATTLATQKTSSRVQ</sequence>
<keyword evidence="1" id="KW-0472">Membrane</keyword>
<feature type="signal peptide" evidence="2">
    <location>
        <begin position="1"/>
        <end position="16"/>
    </location>
</feature>
<feature type="chain" id="PRO_5041965739" evidence="2">
    <location>
        <begin position="17"/>
        <end position="301"/>
    </location>
</feature>
<gene>
    <name evidence="3" type="ORF">DdX_14037</name>
</gene>
<dbReference type="Proteomes" id="UP001201812">
    <property type="component" value="Unassembled WGS sequence"/>
</dbReference>
<accession>A0AAD4MV36</accession>
<dbReference type="PANTHER" id="PTHR22943">
    <property type="entry name" value="7-TRANSMEMBRANE DOMAIN RECEPTOR C.ELEGANS"/>
    <property type="match status" value="1"/>
</dbReference>
<keyword evidence="1" id="KW-1133">Transmembrane helix</keyword>
<comment type="caution">
    <text evidence="3">The sequence shown here is derived from an EMBL/GenBank/DDBJ whole genome shotgun (WGS) entry which is preliminary data.</text>
</comment>
<feature type="transmembrane region" description="Helical" evidence="1">
    <location>
        <begin position="84"/>
        <end position="104"/>
    </location>
</feature>
<organism evidence="3 4">
    <name type="scientific">Ditylenchus destructor</name>
    <dbReference type="NCBI Taxonomy" id="166010"/>
    <lineage>
        <taxon>Eukaryota</taxon>
        <taxon>Metazoa</taxon>
        <taxon>Ecdysozoa</taxon>
        <taxon>Nematoda</taxon>
        <taxon>Chromadorea</taxon>
        <taxon>Rhabditida</taxon>
        <taxon>Tylenchina</taxon>
        <taxon>Tylenchomorpha</taxon>
        <taxon>Sphaerularioidea</taxon>
        <taxon>Anguinidae</taxon>
        <taxon>Anguininae</taxon>
        <taxon>Ditylenchus</taxon>
    </lineage>
</organism>
<dbReference type="InterPro" id="IPR019421">
    <property type="entry name" value="7TM_GPCR_serpentine_rcpt_Srd"/>
</dbReference>
<dbReference type="EMBL" id="JAKKPZ010000063">
    <property type="protein sequence ID" value="KAI1704815.1"/>
    <property type="molecule type" value="Genomic_DNA"/>
</dbReference>
<keyword evidence="2" id="KW-0732">Signal</keyword>
<dbReference type="Pfam" id="PF10317">
    <property type="entry name" value="7TM_GPCR_Srd"/>
    <property type="match status" value="1"/>
</dbReference>
<keyword evidence="4" id="KW-1185">Reference proteome</keyword>
<dbReference type="PANTHER" id="PTHR22943:SF248">
    <property type="entry name" value="SEVEN TM RECEPTOR"/>
    <property type="match status" value="1"/>
</dbReference>
<evidence type="ECO:0000313" key="4">
    <source>
        <dbReference type="Proteomes" id="UP001201812"/>
    </source>
</evidence>